<dbReference type="Proteomes" id="UP000530928">
    <property type="component" value="Unassembled WGS sequence"/>
</dbReference>
<evidence type="ECO:0000313" key="3">
    <source>
        <dbReference type="EMBL" id="MBA2897218.1"/>
    </source>
</evidence>
<reference evidence="3 4" key="1">
    <citation type="submission" date="2020-07" db="EMBL/GenBank/DDBJ databases">
        <title>Genomic Encyclopedia of Type Strains, Phase IV (KMG-IV): sequencing the most valuable type-strain genomes for metagenomic binning, comparative biology and taxonomic classification.</title>
        <authorList>
            <person name="Goeker M."/>
        </authorList>
    </citation>
    <scope>NUCLEOTIDE SEQUENCE [LARGE SCALE GENOMIC DNA]</scope>
    <source>
        <strain evidence="3 4">DSM 45533</strain>
    </source>
</reference>
<dbReference type="AlphaFoldDB" id="A0A7W0HVH9"/>
<keyword evidence="2" id="KW-0812">Transmembrane</keyword>
<name>A0A7W0HVH9_9ACTN</name>
<feature type="region of interest" description="Disordered" evidence="1">
    <location>
        <begin position="127"/>
        <end position="150"/>
    </location>
</feature>
<evidence type="ECO:0000313" key="4">
    <source>
        <dbReference type="Proteomes" id="UP000530928"/>
    </source>
</evidence>
<sequence>MPTASASRLNIPVRLDPDRVTEGDPSKVWILANCPVPSGGPAHIGRATSDAFVSAVTLNPAPATTVTPTPATTATPATTTVPLPWVRGQADVLTTARPGTYTVDVRCEGTNDTGRATLRIVAEAPDTPAPTRTATSRPTRIGAGGGGTYGKPVAEEESGVVPIGGAGVVVGLALAAGIGLALRRRRSR</sequence>
<feature type="transmembrane region" description="Helical" evidence="2">
    <location>
        <begin position="160"/>
        <end position="182"/>
    </location>
</feature>
<dbReference type="RefSeq" id="WP_181615919.1">
    <property type="nucleotide sequence ID" value="NZ_BAABAM010000010.1"/>
</dbReference>
<dbReference type="EMBL" id="JACDUR010000010">
    <property type="protein sequence ID" value="MBA2897218.1"/>
    <property type="molecule type" value="Genomic_DNA"/>
</dbReference>
<feature type="compositionally biased region" description="Low complexity" evidence="1">
    <location>
        <begin position="127"/>
        <end position="140"/>
    </location>
</feature>
<keyword evidence="4" id="KW-1185">Reference proteome</keyword>
<organism evidence="3 4">
    <name type="scientific">Nonomuraea soli</name>
    <dbReference type="NCBI Taxonomy" id="1032476"/>
    <lineage>
        <taxon>Bacteria</taxon>
        <taxon>Bacillati</taxon>
        <taxon>Actinomycetota</taxon>
        <taxon>Actinomycetes</taxon>
        <taxon>Streptosporangiales</taxon>
        <taxon>Streptosporangiaceae</taxon>
        <taxon>Nonomuraea</taxon>
    </lineage>
</organism>
<evidence type="ECO:0000256" key="2">
    <source>
        <dbReference type="SAM" id="Phobius"/>
    </source>
</evidence>
<protein>
    <submittedName>
        <fullName evidence="3">Uncharacterized protein</fullName>
    </submittedName>
</protein>
<comment type="caution">
    <text evidence="3">The sequence shown here is derived from an EMBL/GenBank/DDBJ whole genome shotgun (WGS) entry which is preliminary data.</text>
</comment>
<keyword evidence="2" id="KW-0472">Membrane</keyword>
<gene>
    <name evidence="3" type="ORF">HNR30_008614</name>
</gene>
<keyword evidence="2" id="KW-1133">Transmembrane helix</keyword>
<evidence type="ECO:0000256" key="1">
    <source>
        <dbReference type="SAM" id="MobiDB-lite"/>
    </source>
</evidence>
<proteinExistence type="predicted"/>
<accession>A0A7W0HVH9</accession>